<dbReference type="InterPro" id="IPR003822">
    <property type="entry name" value="PAH"/>
</dbReference>
<evidence type="ECO:0000313" key="5">
    <source>
        <dbReference type="EMBL" id="KAG2621354.1"/>
    </source>
</evidence>
<evidence type="ECO:0000256" key="2">
    <source>
        <dbReference type="ARBA" id="ARBA00023242"/>
    </source>
</evidence>
<feature type="compositionally biased region" description="Basic and acidic residues" evidence="4">
    <location>
        <begin position="19"/>
        <end position="28"/>
    </location>
</feature>
<dbReference type="PROSITE" id="PS51477">
    <property type="entry name" value="PAH"/>
    <property type="match status" value="2"/>
</dbReference>
<accession>A0A8T0UKI5</accession>
<feature type="compositionally biased region" description="Basic and acidic residues" evidence="4">
    <location>
        <begin position="536"/>
        <end position="545"/>
    </location>
</feature>
<comment type="subcellular location">
    <subcellularLocation>
        <location evidence="1 3">Nucleus</location>
    </subcellularLocation>
</comment>
<dbReference type="GO" id="GO:0005634">
    <property type="term" value="C:nucleus"/>
    <property type="evidence" value="ECO:0007669"/>
    <property type="project" value="UniProtKB-SubCell"/>
</dbReference>
<dbReference type="Gene3D" id="1.20.1160.11">
    <property type="entry name" value="Paired amphipathic helix"/>
    <property type="match status" value="1"/>
</dbReference>
<evidence type="ECO:0000256" key="4">
    <source>
        <dbReference type="SAM" id="MobiDB-lite"/>
    </source>
</evidence>
<feature type="region of interest" description="Disordered" evidence="4">
    <location>
        <begin position="1"/>
        <end position="28"/>
    </location>
</feature>
<dbReference type="GO" id="GO:0006355">
    <property type="term" value="P:regulation of DNA-templated transcription"/>
    <property type="evidence" value="ECO:0007669"/>
    <property type="project" value="InterPro"/>
</dbReference>
<comment type="caution">
    <text evidence="5">The sequence shown here is derived from an EMBL/GenBank/DDBJ whole genome shotgun (WGS) entry which is preliminary data.</text>
</comment>
<keyword evidence="6" id="KW-1185">Reference proteome</keyword>
<evidence type="ECO:0000256" key="3">
    <source>
        <dbReference type="PROSITE-ProRule" id="PRU00810"/>
    </source>
</evidence>
<feature type="region of interest" description="Disordered" evidence="4">
    <location>
        <begin position="112"/>
        <end position="157"/>
    </location>
</feature>
<reference evidence="5 6" key="1">
    <citation type="submission" date="2020-05" db="EMBL/GenBank/DDBJ databases">
        <title>WGS assembly of Panicum virgatum.</title>
        <authorList>
            <person name="Lovell J.T."/>
            <person name="Jenkins J."/>
            <person name="Shu S."/>
            <person name="Juenger T.E."/>
            <person name="Schmutz J."/>
        </authorList>
    </citation>
    <scope>NUCLEOTIDE SEQUENCE [LARGE SCALE GENOMIC DNA]</scope>
    <source>
        <strain evidence="6">cv. AP13</strain>
    </source>
</reference>
<name>A0A8T0UKI5_PANVG</name>
<dbReference type="SUPFAM" id="SSF47762">
    <property type="entry name" value="PAH2 domain"/>
    <property type="match status" value="1"/>
</dbReference>
<feature type="region of interest" description="Disordered" evidence="4">
    <location>
        <begin position="506"/>
        <end position="545"/>
    </location>
</feature>
<feature type="region of interest" description="Disordered" evidence="4">
    <location>
        <begin position="229"/>
        <end position="374"/>
    </location>
</feature>
<dbReference type="AlphaFoldDB" id="A0A8T0UKI5"/>
<feature type="compositionally biased region" description="Basic and acidic residues" evidence="4">
    <location>
        <begin position="301"/>
        <end position="314"/>
    </location>
</feature>
<evidence type="ECO:0000313" key="6">
    <source>
        <dbReference type="Proteomes" id="UP000823388"/>
    </source>
</evidence>
<gene>
    <name evidence="5" type="ORF">PVAP13_3NG236100</name>
</gene>
<dbReference type="InterPro" id="IPR036600">
    <property type="entry name" value="PAH_sf"/>
</dbReference>
<dbReference type="EMBL" id="CM029042">
    <property type="protein sequence ID" value="KAG2621354.1"/>
    <property type="molecule type" value="Genomic_DNA"/>
</dbReference>
<dbReference type="Proteomes" id="UP000823388">
    <property type="component" value="Chromosome 3N"/>
</dbReference>
<feature type="compositionally biased region" description="Basic and acidic residues" evidence="4">
    <location>
        <begin position="239"/>
        <end position="248"/>
    </location>
</feature>
<proteinExistence type="predicted"/>
<keyword evidence="2 3" id="KW-0539">Nucleus</keyword>
<feature type="compositionally biased region" description="Basic residues" evidence="4">
    <location>
        <begin position="118"/>
        <end position="128"/>
    </location>
</feature>
<organism evidence="5 6">
    <name type="scientific">Panicum virgatum</name>
    <name type="common">Blackwell switchgrass</name>
    <dbReference type="NCBI Taxonomy" id="38727"/>
    <lineage>
        <taxon>Eukaryota</taxon>
        <taxon>Viridiplantae</taxon>
        <taxon>Streptophyta</taxon>
        <taxon>Embryophyta</taxon>
        <taxon>Tracheophyta</taxon>
        <taxon>Spermatophyta</taxon>
        <taxon>Magnoliopsida</taxon>
        <taxon>Liliopsida</taxon>
        <taxon>Poales</taxon>
        <taxon>Poaceae</taxon>
        <taxon>PACMAD clade</taxon>
        <taxon>Panicoideae</taxon>
        <taxon>Panicodae</taxon>
        <taxon>Paniceae</taxon>
        <taxon>Panicinae</taxon>
        <taxon>Panicum</taxon>
        <taxon>Panicum sect. Hiantes</taxon>
    </lineage>
</organism>
<protein>
    <submittedName>
        <fullName evidence="5">Uncharacterized protein</fullName>
    </submittedName>
</protein>
<sequence length="545" mass="58753">MTKAAKADEQPPGEAAMVDEQKPKQRGEAAARYPVAEVSEAVAFIVEVKAMLEEAPRVRDELLDLLVGFGEGRGDAHAVRSRAAGVLREHPDVLVRFTAFLGGAKAPAIPAEGLAATRPRRSSTRRRNGSGGRCRPVPAEEGPDVAGGAAGAGTSDGPRLREGLAFLDRVEEEAGYEILRKFVAVLLAEDMYADEVYARVRDVFGPAHDGLLQDFAAMFLPGQEEWEAHQARRLAPRQRSPDDADHRRGAICGGESSGAGAAARSEVDRDVACRAVKKKRHADDGDHRGHALRVGESSGGARDDGHGHDDDYAPRCRTKKPRADDESHRPHAISHGEPSVLDAGVHVNGDKKKPRRRAPNGGEGSSAAAAEPIPGDDNLVRQFRELWVFNTHYSTLVDTMARAEELLLGATAAGGFPASVEELFPRRESREFLKSYYAGHWGIMRAALERGETTRPALEAVLESLTRKEEEAVAEAVRQRRQQDAARVAEGLGGLVIDRVHREVRRRQDAGGGGASGQHASARVPGGGSNRGMNRTRHDAQESLL</sequence>
<evidence type="ECO:0000256" key="1">
    <source>
        <dbReference type="ARBA" id="ARBA00004123"/>
    </source>
</evidence>